<keyword evidence="2" id="KW-1003">Cell membrane</keyword>
<keyword evidence="6" id="KW-0051">Antiviral defense</keyword>
<evidence type="ECO:0000256" key="4">
    <source>
        <dbReference type="ARBA" id="ARBA00022741"/>
    </source>
</evidence>
<feature type="transmembrane region" description="Helical" evidence="8">
    <location>
        <begin position="12"/>
        <end position="30"/>
    </location>
</feature>
<comment type="caution">
    <text evidence="10">The sequence shown here is derived from an EMBL/GenBank/DDBJ whole genome shotgun (WGS) entry which is preliminary data.</text>
</comment>
<dbReference type="Pfam" id="PF18967">
    <property type="entry name" value="PycTM"/>
    <property type="match status" value="1"/>
</dbReference>
<organism evidence="10 11">
    <name type="scientific">Streptomyces stephensoniae</name>
    <dbReference type="NCBI Taxonomy" id="3375367"/>
    <lineage>
        <taxon>Bacteria</taxon>
        <taxon>Bacillati</taxon>
        <taxon>Actinomycetota</taxon>
        <taxon>Actinomycetes</taxon>
        <taxon>Kitasatosporales</taxon>
        <taxon>Streptomycetaceae</taxon>
        <taxon>Streptomyces</taxon>
    </lineage>
</organism>
<evidence type="ECO:0000259" key="9">
    <source>
        <dbReference type="Pfam" id="PF18967"/>
    </source>
</evidence>
<keyword evidence="7 8" id="KW-0472">Membrane</keyword>
<dbReference type="RefSeq" id="WP_311605022.1">
    <property type="nucleotide sequence ID" value="NZ_JAVRFG010000045.1"/>
</dbReference>
<proteinExistence type="predicted"/>
<keyword evidence="4" id="KW-0547">Nucleotide-binding</keyword>
<reference evidence="11" key="1">
    <citation type="submission" date="2023-07" db="EMBL/GenBank/DDBJ databases">
        <title>30 novel species of actinomycetes from the DSMZ collection.</title>
        <authorList>
            <person name="Nouioui I."/>
        </authorList>
    </citation>
    <scope>NUCLEOTIDE SEQUENCE [LARGE SCALE GENOMIC DNA]</scope>
    <source>
        <strain evidence="11">DSM 40932</strain>
    </source>
</reference>
<keyword evidence="11" id="KW-1185">Reference proteome</keyword>
<evidence type="ECO:0000256" key="6">
    <source>
        <dbReference type="ARBA" id="ARBA00023118"/>
    </source>
</evidence>
<dbReference type="InterPro" id="IPR043760">
    <property type="entry name" value="PycTM_dom"/>
</dbReference>
<sequence length="146" mass="15928">MGEWTARVDVKASVVLTLEIAILAGLVTVSTEGDLTVGGVRLVLLVAGACFLVAAVVSAVMVLMPRMRVRKMRDEAPHDFVYFGHLRLWDPVALADALGHDVLNALTRSIVINSRIAWRKHWLLRLSIILALAGGLLLLLGLLFRP</sequence>
<evidence type="ECO:0000313" key="11">
    <source>
        <dbReference type="Proteomes" id="UP001180556"/>
    </source>
</evidence>
<feature type="domain" description="Pycsar effector protein" evidence="9">
    <location>
        <begin position="3"/>
        <end position="143"/>
    </location>
</feature>
<evidence type="ECO:0000256" key="2">
    <source>
        <dbReference type="ARBA" id="ARBA00022475"/>
    </source>
</evidence>
<evidence type="ECO:0000256" key="1">
    <source>
        <dbReference type="ARBA" id="ARBA00004236"/>
    </source>
</evidence>
<feature type="transmembrane region" description="Helical" evidence="8">
    <location>
        <begin position="122"/>
        <end position="144"/>
    </location>
</feature>
<evidence type="ECO:0000256" key="5">
    <source>
        <dbReference type="ARBA" id="ARBA00022989"/>
    </source>
</evidence>
<protein>
    <submittedName>
        <fullName evidence="10">DUF5706 domain-containing protein</fullName>
    </submittedName>
</protein>
<dbReference type="EMBL" id="JAVRFG010000045">
    <property type="protein sequence ID" value="MDT0494168.1"/>
    <property type="molecule type" value="Genomic_DNA"/>
</dbReference>
<feature type="transmembrane region" description="Helical" evidence="8">
    <location>
        <begin position="42"/>
        <end position="63"/>
    </location>
</feature>
<keyword evidence="5 8" id="KW-1133">Transmembrane helix</keyword>
<evidence type="ECO:0000256" key="3">
    <source>
        <dbReference type="ARBA" id="ARBA00022692"/>
    </source>
</evidence>
<name>A0ABU2W8G6_9ACTN</name>
<evidence type="ECO:0000256" key="7">
    <source>
        <dbReference type="ARBA" id="ARBA00023136"/>
    </source>
</evidence>
<accession>A0ABU2W8G6</accession>
<keyword evidence="3 8" id="KW-0812">Transmembrane</keyword>
<evidence type="ECO:0000256" key="8">
    <source>
        <dbReference type="SAM" id="Phobius"/>
    </source>
</evidence>
<comment type="subcellular location">
    <subcellularLocation>
        <location evidence="1">Cell membrane</location>
    </subcellularLocation>
</comment>
<evidence type="ECO:0000313" key="10">
    <source>
        <dbReference type="EMBL" id="MDT0494168.1"/>
    </source>
</evidence>
<gene>
    <name evidence="10" type="ORF">RM717_27045</name>
</gene>
<dbReference type="Proteomes" id="UP001180556">
    <property type="component" value="Unassembled WGS sequence"/>
</dbReference>